<feature type="binding site" evidence="8">
    <location>
        <position position="281"/>
    </location>
    <ligand>
        <name>Mg(2+)</name>
        <dbReference type="ChEBI" id="CHEBI:18420"/>
    </ligand>
</feature>
<evidence type="ECO:0000256" key="2">
    <source>
        <dbReference type="ARBA" id="ARBA00022679"/>
    </source>
</evidence>
<comment type="catalytic activity">
    <reaction evidence="8">
        <text>L-tyrosyl-[protein] + ATP = O-(5'-adenylyl)-L-tyrosyl-[protein] + diphosphate</text>
        <dbReference type="Rhea" id="RHEA:54288"/>
        <dbReference type="Rhea" id="RHEA-COMP:10136"/>
        <dbReference type="Rhea" id="RHEA-COMP:13846"/>
        <dbReference type="ChEBI" id="CHEBI:30616"/>
        <dbReference type="ChEBI" id="CHEBI:33019"/>
        <dbReference type="ChEBI" id="CHEBI:46858"/>
        <dbReference type="ChEBI" id="CHEBI:83624"/>
        <dbReference type="EC" id="2.7.7.108"/>
    </reaction>
</comment>
<evidence type="ECO:0000256" key="4">
    <source>
        <dbReference type="ARBA" id="ARBA00022723"/>
    </source>
</evidence>
<feature type="binding site" evidence="8">
    <location>
        <position position="153"/>
    </location>
    <ligand>
        <name>ATP</name>
        <dbReference type="ChEBI" id="CHEBI:30616"/>
    </ligand>
</feature>
<name>A0A158JF49_9BURK</name>
<proteinExistence type="inferred from homology"/>
<evidence type="ECO:0000256" key="8">
    <source>
        <dbReference type="HAMAP-Rule" id="MF_00692"/>
    </source>
</evidence>
<feature type="binding site" evidence="8">
    <location>
        <position position="121"/>
    </location>
    <ligand>
        <name>ATP</name>
        <dbReference type="ChEBI" id="CHEBI:30616"/>
    </ligand>
</feature>
<reference evidence="9 10" key="1">
    <citation type="submission" date="2016-01" db="EMBL/GenBank/DDBJ databases">
        <authorList>
            <person name="Oliw E.H."/>
        </authorList>
    </citation>
    <scope>NUCLEOTIDE SEQUENCE [LARGE SCALE GENOMIC DNA]</scope>
    <source>
        <strain evidence="9">LMG 27134</strain>
    </source>
</reference>
<comment type="catalytic activity">
    <reaction evidence="8">
        <text>L-threonyl-[protein] + ATP = 3-O-(5'-adenylyl)-L-threonyl-[protein] + diphosphate</text>
        <dbReference type="Rhea" id="RHEA:54292"/>
        <dbReference type="Rhea" id="RHEA-COMP:11060"/>
        <dbReference type="Rhea" id="RHEA-COMP:13847"/>
        <dbReference type="ChEBI" id="CHEBI:30013"/>
        <dbReference type="ChEBI" id="CHEBI:30616"/>
        <dbReference type="ChEBI" id="CHEBI:33019"/>
        <dbReference type="ChEBI" id="CHEBI:138113"/>
        <dbReference type="EC" id="2.7.7.108"/>
    </reaction>
</comment>
<sequence>MSFSPSSTAAQAELASPAPVDSLLASIETDRPDAFVSLGSAFLTRLPAAPLPEPYLVGISADTAAQLGFNAADAQALAFAEPFAELFAGNPTREWPAEKLPYASVYSGHQFGVWAGQLGDGRAIGLGEIEHEGTRLELQLKGAGRTPYSRMGDGRAVLRSSIREYLCSEAMHHLGIPTTRALCVIGSDQPVRRETMETAAVVTRVAPSFVRFGHFEHFYANDRLDELKKLADHVIDRFYPQCREADDPYLALLNEVTLRTADLMADWQAVGFCHGVMNTDNMSILGLTIDYGPFGFIDGFNAIHICNHSDSQGRYAYKMQPQIGYWNLFCLAQALVPLFGPQYDSDTRNDKVIEDAQRVLEGFKDRFAPALERRMRAKLGLVEIREGDDKLANRLFEVMNANRADFTLTFRNLAKMRKADASGDAPVRDLFLDRAAFDVWANDYRLRLSEETQGDEARASAMNAVNPKYVLRNHLAENAIRLANEKDFSEVERLAQVLRHPFDEQPEFEAYADLPPDWASDLEVSCSS</sequence>
<comment type="function">
    <text evidence="8">Nucleotidyltransferase involved in the post-translational modification of proteins. It can catalyze the addition of adenosine monophosphate (AMP) or uridine monophosphate (UMP) to a protein, resulting in modifications known as AMPylation and UMPylation.</text>
</comment>
<dbReference type="Proteomes" id="UP000054683">
    <property type="component" value="Unassembled WGS sequence"/>
</dbReference>
<keyword evidence="6 8" id="KW-0067">ATP-binding</keyword>
<evidence type="ECO:0000313" key="10">
    <source>
        <dbReference type="Proteomes" id="UP000054683"/>
    </source>
</evidence>
<dbReference type="PANTHER" id="PTHR32057:SF14">
    <property type="entry name" value="PROTEIN ADENYLYLTRANSFERASE SELO, MITOCHONDRIAL"/>
    <property type="match status" value="1"/>
</dbReference>
<keyword evidence="7 8" id="KW-0460">Magnesium</keyword>
<keyword evidence="8" id="KW-0464">Manganese</keyword>
<feature type="binding site" evidence="8">
    <location>
        <position position="122"/>
    </location>
    <ligand>
        <name>ATP</name>
        <dbReference type="ChEBI" id="CHEBI:30616"/>
    </ligand>
</feature>
<comment type="catalytic activity">
    <reaction evidence="8">
        <text>L-histidyl-[protein] + UTP = N(tele)-(5'-uridylyl)-L-histidyl-[protein] + diphosphate</text>
        <dbReference type="Rhea" id="RHEA:83891"/>
        <dbReference type="Rhea" id="RHEA-COMP:9745"/>
        <dbReference type="Rhea" id="RHEA-COMP:20239"/>
        <dbReference type="ChEBI" id="CHEBI:29979"/>
        <dbReference type="ChEBI" id="CHEBI:33019"/>
        <dbReference type="ChEBI" id="CHEBI:46398"/>
        <dbReference type="ChEBI" id="CHEBI:233474"/>
    </reaction>
</comment>
<feature type="binding site" evidence="8">
    <location>
        <position position="204"/>
    </location>
    <ligand>
        <name>ATP</name>
        <dbReference type="ChEBI" id="CHEBI:30616"/>
    </ligand>
</feature>
<evidence type="ECO:0000256" key="3">
    <source>
        <dbReference type="ARBA" id="ARBA00022695"/>
    </source>
</evidence>
<dbReference type="GO" id="GO:0030145">
    <property type="term" value="F:manganese ion binding"/>
    <property type="evidence" value="ECO:0007669"/>
    <property type="project" value="UniProtKB-UniRule"/>
</dbReference>
<comment type="catalytic activity">
    <reaction evidence="8">
        <text>L-seryl-[protein] + ATP = 3-O-(5'-adenylyl)-L-seryl-[protein] + diphosphate</text>
        <dbReference type="Rhea" id="RHEA:58120"/>
        <dbReference type="Rhea" id="RHEA-COMP:9863"/>
        <dbReference type="Rhea" id="RHEA-COMP:15073"/>
        <dbReference type="ChEBI" id="CHEBI:29999"/>
        <dbReference type="ChEBI" id="CHEBI:30616"/>
        <dbReference type="ChEBI" id="CHEBI:33019"/>
        <dbReference type="ChEBI" id="CHEBI:142516"/>
        <dbReference type="EC" id="2.7.7.108"/>
    </reaction>
</comment>
<comment type="cofactor">
    <cofactor evidence="8">
        <name>Mg(2+)</name>
        <dbReference type="ChEBI" id="CHEBI:18420"/>
    </cofactor>
    <cofactor evidence="8">
        <name>Mn(2+)</name>
        <dbReference type="ChEBI" id="CHEBI:29035"/>
    </cofactor>
</comment>
<evidence type="ECO:0000313" key="9">
    <source>
        <dbReference type="EMBL" id="SAL67011.1"/>
    </source>
</evidence>
<dbReference type="NCBIfam" id="NF000658">
    <property type="entry name" value="PRK00029.1"/>
    <property type="match status" value="1"/>
</dbReference>
<comment type="catalytic activity">
    <reaction evidence="8">
        <text>L-tyrosyl-[protein] + UTP = O-(5'-uridylyl)-L-tyrosyl-[protein] + diphosphate</text>
        <dbReference type="Rhea" id="RHEA:83887"/>
        <dbReference type="Rhea" id="RHEA-COMP:10136"/>
        <dbReference type="Rhea" id="RHEA-COMP:20238"/>
        <dbReference type="ChEBI" id="CHEBI:33019"/>
        <dbReference type="ChEBI" id="CHEBI:46398"/>
        <dbReference type="ChEBI" id="CHEBI:46858"/>
        <dbReference type="ChEBI" id="CHEBI:90602"/>
    </reaction>
</comment>
<comment type="similarity">
    <text evidence="1 8">Belongs to the SELO family.</text>
</comment>
<evidence type="ECO:0000256" key="7">
    <source>
        <dbReference type="ARBA" id="ARBA00022842"/>
    </source>
</evidence>
<dbReference type="EC" id="2.7.7.-" evidence="8"/>
<accession>A0A158JF49</accession>
<feature type="binding site" evidence="8">
    <location>
        <position position="290"/>
    </location>
    <ligand>
        <name>ATP</name>
        <dbReference type="ChEBI" id="CHEBI:30616"/>
    </ligand>
</feature>
<dbReference type="PANTHER" id="PTHR32057">
    <property type="entry name" value="PROTEIN ADENYLYLTRANSFERASE SELO, MITOCHONDRIAL"/>
    <property type="match status" value="1"/>
</dbReference>
<comment type="catalytic activity">
    <reaction evidence="8">
        <text>L-seryl-[protein] + UTP = O-(5'-uridylyl)-L-seryl-[protein] + diphosphate</text>
        <dbReference type="Rhea" id="RHEA:64604"/>
        <dbReference type="Rhea" id="RHEA-COMP:9863"/>
        <dbReference type="Rhea" id="RHEA-COMP:16635"/>
        <dbReference type="ChEBI" id="CHEBI:29999"/>
        <dbReference type="ChEBI" id="CHEBI:33019"/>
        <dbReference type="ChEBI" id="CHEBI:46398"/>
        <dbReference type="ChEBI" id="CHEBI:156051"/>
    </reaction>
</comment>
<gene>
    <name evidence="8" type="primary">ydiU</name>
    <name evidence="8" type="synonym">selO</name>
    <name evidence="9" type="ORF">AWB69_07613</name>
</gene>
<keyword evidence="5 8" id="KW-0547">Nucleotide-binding</keyword>
<evidence type="ECO:0000256" key="5">
    <source>
        <dbReference type="ARBA" id="ARBA00022741"/>
    </source>
</evidence>
<dbReference type="HAMAP" id="MF_00692">
    <property type="entry name" value="SelO"/>
    <property type="match status" value="1"/>
</dbReference>
<evidence type="ECO:0000256" key="1">
    <source>
        <dbReference type="ARBA" id="ARBA00009747"/>
    </source>
</evidence>
<dbReference type="GO" id="GO:0005524">
    <property type="term" value="F:ATP binding"/>
    <property type="evidence" value="ECO:0007669"/>
    <property type="project" value="UniProtKB-UniRule"/>
</dbReference>
<dbReference type="GO" id="GO:0070733">
    <property type="term" value="F:AMPylase activity"/>
    <property type="evidence" value="ECO:0007669"/>
    <property type="project" value="UniProtKB-EC"/>
</dbReference>
<keyword evidence="4 8" id="KW-0479">Metal-binding</keyword>
<dbReference type="Pfam" id="PF02696">
    <property type="entry name" value="SelO"/>
    <property type="match status" value="1"/>
</dbReference>
<feature type="binding site" evidence="8">
    <location>
        <position position="290"/>
    </location>
    <ligand>
        <name>Mg(2+)</name>
        <dbReference type="ChEBI" id="CHEBI:18420"/>
    </ligand>
</feature>
<dbReference type="EC" id="2.7.7.108" evidence="8"/>
<dbReference type="GO" id="GO:0000287">
    <property type="term" value="F:magnesium ion binding"/>
    <property type="evidence" value="ECO:0007669"/>
    <property type="project" value="UniProtKB-UniRule"/>
</dbReference>
<feature type="binding site" evidence="8">
    <location>
        <position position="119"/>
    </location>
    <ligand>
        <name>ATP</name>
        <dbReference type="ChEBI" id="CHEBI:30616"/>
    </ligand>
</feature>
<feature type="binding site" evidence="8">
    <location>
        <position position="154"/>
    </location>
    <ligand>
        <name>ATP</name>
        <dbReference type="ChEBI" id="CHEBI:30616"/>
    </ligand>
</feature>
<dbReference type="OrthoDB" id="9776281at2"/>
<organism evidence="9 10">
    <name type="scientific">Caballeronia udeis</name>
    <dbReference type="NCBI Taxonomy" id="1232866"/>
    <lineage>
        <taxon>Bacteria</taxon>
        <taxon>Pseudomonadati</taxon>
        <taxon>Pseudomonadota</taxon>
        <taxon>Betaproteobacteria</taxon>
        <taxon>Burkholderiales</taxon>
        <taxon>Burkholderiaceae</taxon>
        <taxon>Caballeronia</taxon>
    </lineage>
</organism>
<feature type="active site" description="Proton acceptor" evidence="8">
    <location>
        <position position="280"/>
    </location>
</feature>
<keyword evidence="3 8" id="KW-0548">Nucleotidyltransferase</keyword>
<evidence type="ECO:0000256" key="6">
    <source>
        <dbReference type="ARBA" id="ARBA00022840"/>
    </source>
</evidence>
<dbReference type="InterPro" id="IPR003846">
    <property type="entry name" value="SelO"/>
</dbReference>
<protein>
    <recommendedName>
        <fullName evidence="8">Protein nucleotidyltransferase YdiU</fullName>
        <ecNumber evidence="8">2.7.7.-</ecNumber>
    </recommendedName>
    <alternativeName>
        <fullName evidence="8">Protein adenylyltransferase YdiU</fullName>
        <ecNumber evidence="8">2.7.7.108</ecNumber>
    </alternativeName>
    <alternativeName>
        <fullName evidence="8">Protein uridylyltransferase YdiU</fullName>
        <ecNumber evidence="8">2.7.7.-</ecNumber>
    </alternativeName>
</protein>
<dbReference type="RefSeq" id="WP_062091756.1">
    <property type="nucleotide sequence ID" value="NZ_FCOK02000081.1"/>
</dbReference>
<feature type="binding site" evidence="8">
    <location>
        <position position="141"/>
    </location>
    <ligand>
        <name>ATP</name>
        <dbReference type="ChEBI" id="CHEBI:30616"/>
    </ligand>
</feature>
<keyword evidence="2 8" id="KW-0808">Transferase</keyword>
<dbReference type="AlphaFoldDB" id="A0A158JF49"/>
<dbReference type="EMBL" id="FCOK02000081">
    <property type="protein sequence ID" value="SAL67011.1"/>
    <property type="molecule type" value="Genomic_DNA"/>
</dbReference>
<feature type="binding site" evidence="8">
    <location>
        <position position="211"/>
    </location>
    <ligand>
        <name>ATP</name>
        <dbReference type="ChEBI" id="CHEBI:30616"/>
    </ligand>
</feature>